<protein>
    <recommendedName>
        <fullName evidence="3">histidine kinase</fullName>
        <ecNumber evidence="3">2.7.13.3</ecNumber>
    </recommendedName>
</protein>
<dbReference type="GO" id="GO:0005737">
    <property type="term" value="C:cytoplasm"/>
    <property type="evidence" value="ECO:0007669"/>
    <property type="project" value="UniProtKB-ARBA"/>
</dbReference>
<keyword evidence="16" id="KW-1185">Reference proteome</keyword>
<dbReference type="InterPro" id="IPR036097">
    <property type="entry name" value="HisK_dim/P_sf"/>
</dbReference>
<dbReference type="Pfam" id="PF00512">
    <property type="entry name" value="HisKA"/>
    <property type="match status" value="1"/>
</dbReference>
<dbReference type="Gene3D" id="3.30.565.10">
    <property type="entry name" value="Histidine kinase-like ATPase, C-terminal domain"/>
    <property type="match status" value="1"/>
</dbReference>
<keyword evidence="9" id="KW-0067">ATP-binding</keyword>
<sequence>MTKLETPRASPDALISAAEREGRGRLRLFLGAAPGVGKTFAMLQAAKAARAAGRDILVGIVETHGRAETAALVEGLEVLPRRGIAYKGRLIGEFDLDAALQRRPALILVDEYAHSNVPGARHPKRWQDVAELLRAGIDVWTTMNVQHVTSLNDVVQRITGVRVRETVPDTTLGLADEIVLVDLPPDELIRRLAEGKVYVEDTAARATQNFFKPSNLTALRELALRQVAARVDSDLVERMQGGAIEGPWAAGERLLVALGPDDRAERLVRGAKRLADLLDAPWFAVTVERPGATLGEAPSARLDAALQLARTLGAEVVQLVAHDLPSEILRFSRFENVTQIVVGKRRHRRFRPWRALSLADALVRRADGISIHVVTDAGAAESPRRPWPPLGAGAAYLAAAGGVAGATALGTVLLRFVPLPNVSMLYLLAVLAPALVFGVWPAVFASFLSFAAYNFFFIDPTYTFTVARPHELLALAIFLIIAVTISAVAGRAREQMRVAAQRTRAARRLYRFTRTLSALPDAGAVAEAVAGEINAALGRAAVVLLPREGDLAIAAAWPPNDRLDTPARSAARWSFDHDEAAGAGTGTLPSSGWTFRPLALPGRRVGVLGVEEAPDMAALGLEERALLEALAEQAAAALHRAQLSTEVGEARTAAETERVRNILLASISHDFRTPLASVLGAASSLIDYGERLAPEARLDLLEQVRDEARHLDQMVRNLLAMTRLEAGALDLNRDWIDMAEGLNRIVATASKRGATQRFTVEIAKGLPLVFADQSLIDQALGNVVANAVRHAGRDAHVTLAAEASGEAMTIEIRDDGPGVPQALRAEVFAKFTRAKRGAGDGGDSAGLGLAITRGIVEAHGGTVELLPEAAGRGGAAFRIRLPLGDGSRP</sequence>
<dbReference type="Gene3D" id="1.20.120.620">
    <property type="entry name" value="Backbone structure of the membrane domain of e. Coli histidine kinase receptor kdpd"/>
    <property type="match status" value="1"/>
</dbReference>
<dbReference type="Gene3D" id="1.10.287.130">
    <property type="match status" value="1"/>
</dbReference>
<dbReference type="SMART" id="SM00387">
    <property type="entry name" value="HATPase_c"/>
    <property type="match status" value="1"/>
</dbReference>
<keyword evidence="6 13" id="KW-0812">Transmembrane</keyword>
<evidence type="ECO:0000313" key="16">
    <source>
        <dbReference type="Proteomes" id="UP000644699"/>
    </source>
</evidence>
<evidence type="ECO:0000313" key="15">
    <source>
        <dbReference type="EMBL" id="GGE23213.1"/>
    </source>
</evidence>
<dbReference type="Pfam" id="PF13492">
    <property type="entry name" value="GAF_3"/>
    <property type="match status" value="1"/>
</dbReference>
<dbReference type="InterPro" id="IPR036890">
    <property type="entry name" value="HATPase_C_sf"/>
</dbReference>
<evidence type="ECO:0000256" key="7">
    <source>
        <dbReference type="ARBA" id="ARBA00022741"/>
    </source>
</evidence>
<dbReference type="Gene3D" id="3.40.50.620">
    <property type="entry name" value="HUPs"/>
    <property type="match status" value="1"/>
</dbReference>
<reference evidence="15" key="2">
    <citation type="submission" date="2020-09" db="EMBL/GenBank/DDBJ databases">
        <authorList>
            <person name="Sun Q."/>
            <person name="Zhou Y."/>
        </authorList>
    </citation>
    <scope>NUCLEOTIDE SEQUENCE</scope>
    <source>
        <strain evidence="15">CGMCC 1.15367</strain>
    </source>
</reference>
<feature type="transmembrane region" description="Helical" evidence="13">
    <location>
        <begin position="393"/>
        <end position="414"/>
    </location>
</feature>
<keyword evidence="8 15" id="KW-0418">Kinase</keyword>
<dbReference type="FunFam" id="3.40.50.300:FF:000483">
    <property type="entry name" value="Sensor histidine kinase KdpD"/>
    <property type="match status" value="1"/>
</dbReference>
<gene>
    <name evidence="15" type="ORF">GCM10011390_48300</name>
</gene>
<evidence type="ECO:0000256" key="13">
    <source>
        <dbReference type="SAM" id="Phobius"/>
    </source>
</evidence>
<dbReference type="CDD" id="cd00082">
    <property type="entry name" value="HisKA"/>
    <property type="match status" value="1"/>
</dbReference>
<dbReference type="Pfam" id="PF02518">
    <property type="entry name" value="HATPase_c"/>
    <property type="match status" value="1"/>
</dbReference>
<dbReference type="InterPro" id="IPR004358">
    <property type="entry name" value="Sig_transdc_His_kin-like_C"/>
</dbReference>
<feature type="domain" description="Histidine kinase" evidence="14">
    <location>
        <begin position="666"/>
        <end position="885"/>
    </location>
</feature>
<dbReference type="InterPro" id="IPR005467">
    <property type="entry name" value="His_kinase_dom"/>
</dbReference>
<evidence type="ECO:0000256" key="1">
    <source>
        <dbReference type="ARBA" id="ARBA00000085"/>
    </source>
</evidence>
<dbReference type="InterPro" id="IPR003852">
    <property type="entry name" value="Sig_transdc_His_kinase_KdpD_N"/>
</dbReference>
<name>A0A917EE74_9HYPH</name>
<proteinExistence type="predicted"/>
<dbReference type="AlphaFoldDB" id="A0A917EE74"/>
<dbReference type="SMART" id="SM00388">
    <property type="entry name" value="HisKA"/>
    <property type="match status" value="1"/>
</dbReference>
<dbReference type="InterPro" id="IPR003018">
    <property type="entry name" value="GAF"/>
</dbReference>
<dbReference type="InterPro" id="IPR025201">
    <property type="entry name" value="KdpD_TM"/>
</dbReference>
<dbReference type="InterPro" id="IPR029016">
    <property type="entry name" value="GAF-like_dom_sf"/>
</dbReference>
<dbReference type="PANTHER" id="PTHR45569:SF1">
    <property type="entry name" value="SENSOR PROTEIN KDPD"/>
    <property type="match status" value="1"/>
</dbReference>
<dbReference type="InterPro" id="IPR014729">
    <property type="entry name" value="Rossmann-like_a/b/a_fold"/>
</dbReference>
<evidence type="ECO:0000256" key="2">
    <source>
        <dbReference type="ARBA" id="ARBA00004141"/>
    </source>
</evidence>
<dbReference type="Proteomes" id="UP000644699">
    <property type="component" value="Unassembled WGS sequence"/>
</dbReference>
<dbReference type="CDD" id="cd00075">
    <property type="entry name" value="HATPase"/>
    <property type="match status" value="1"/>
</dbReference>
<dbReference type="GO" id="GO:0000155">
    <property type="term" value="F:phosphorelay sensor kinase activity"/>
    <property type="evidence" value="ECO:0007669"/>
    <property type="project" value="InterPro"/>
</dbReference>
<evidence type="ECO:0000256" key="9">
    <source>
        <dbReference type="ARBA" id="ARBA00022840"/>
    </source>
</evidence>
<dbReference type="GO" id="GO:0005524">
    <property type="term" value="F:ATP binding"/>
    <property type="evidence" value="ECO:0007669"/>
    <property type="project" value="UniProtKB-KW"/>
</dbReference>
<dbReference type="SUPFAM" id="SSF47384">
    <property type="entry name" value="Homodimeric domain of signal transducing histidine kinase"/>
    <property type="match status" value="1"/>
</dbReference>
<dbReference type="InterPro" id="IPR052023">
    <property type="entry name" value="Histidine_kinase_KdpD"/>
</dbReference>
<dbReference type="RefSeq" id="WP_188913123.1">
    <property type="nucleotide sequence ID" value="NZ_BMIQ01000012.1"/>
</dbReference>
<evidence type="ECO:0000256" key="5">
    <source>
        <dbReference type="ARBA" id="ARBA00022679"/>
    </source>
</evidence>
<dbReference type="Pfam" id="PF02702">
    <property type="entry name" value="KdpD"/>
    <property type="match status" value="1"/>
</dbReference>
<evidence type="ECO:0000256" key="11">
    <source>
        <dbReference type="ARBA" id="ARBA00023012"/>
    </source>
</evidence>
<feature type="transmembrane region" description="Helical" evidence="13">
    <location>
        <begin position="472"/>
        <end position="492"/>
    </location>
</feature>
<dbReference type="EMBL" id="BMIQ01000012">
    <property type="protein sequence ID" value="GGE23213.1"/>
    <property type="molecule type" value="Genomic_DNA"/>
</dbReference>
<dbReference type="InterPro" id="IPR003594">
    <property type="entry name" value="HATPase_dom"/>
</dbReference>
<dbReference type="SUPFAM" id="SSF55781">
    <property type="entry name" value="GAF domain-like"/>
    <property type="match status" value="1"/>
</dbReference>
<dbReference type="GO" id="GO:0005886">
    <property type="term" value="C:plasma membrane"/>
    <property type="evidence" value="ECO:0007669"/>
    <property type="project" value="TreeGrafter"/>
</dbReference>
<dbReference type="InterPro" id="IPR038318">
    <property type="entry name" value="KdpD_sf"/>
</dbReference>
<dbReference type="SUPFAM" id="SSF52540">
    <property type="entry name" value="P-loop containing nucleoside triphosphate hydrolases"/>
    <property type="match status" value="1"/>
</dbReference>
<organism evidence="15 16">
    <name type="scientific">Aureimonas endophytica</name>
    <dbReference type="NCBI Taxonomy" id="2027858"/>
    <lineage>
        <taxon>Bacteria</taxon>
        <taxon>Pseudomonadati</taxon>
        <taxon>Pseudomonadota</taxon>
        <taxon>Alphaproteobacteria</taxon>
        <taxon>Hyphomicrobiales</taxon>
        <taxon>Aurantimonadaceae</taxon>
        <taxon>Aureimonas</taxon>
    </lineage>
</organism>
<dbReference type="SUPFAM" id="SSF55874">
    <property type="entry name" value="ATPase domain of HSP90 chaperone/DNA topoisomerase II/histidine kinase"/>
    <property type="match status" value="1"/>
</dbReference>
<keyword evidence="4" id="KW-0597">Phosphoprotein</keyword>
<reference evidence="15" key="1">
    <citation type="journal article" date="2014" name="Int. J. Syst. Evol. Microbiol.">
        <title>Complete genome sequence of Corynebacterium casei LMG S-19264T (=DSM 44701T), isolated from a smear-ripened cheese.</title>
        <authorList>
            <consortium name="US DOE Joint Genome Institute (JGI-PGF)"/>
            <person name="Walter F."/>
            <person name="Albersmeier A."/>
            <person name="Kalinowski J."/>
            <person name="Ruckert C."/>
        </authorList>
    </citation>
    <scope>NUCLEOTIDE SEQUENCE</scope>
    <source>
        <strain evidence="15">CGMCC 1.15367</strain>
    </source>
</reference>
<dbReference type="InterPro" id="IPR003661">
    <property type="entry name" value="HisK_dim/P_dom"/>
</dbReference>
<evidence type="ECO:0000256" key="3">
    <source>
        <dbReference type="ARBA" id="ARBA00012438"/>
    </source>
</evidence>
<evidence type="ECO:0000256" key="10">
    <source>
        <dbReference type="ARBA" id="ARBA00022989"/>
    </source>
</evidence>
<evidence type="ECO:0000256" key="8">
    <source>
        <dbReference type="ARBA" id="ARBA00022777"/>
    </source>
</evidence>
<dbReference type="EC" id="2.7.13.3" evidence="3"/>
<evidence type="ECO:0000256" key="4">
    <source>
        <dbReference type="ARBA" id="ARBA00022553"/>
    </source>
</evidence>
<keyword evidence="5" id="KW-0808">Transferase</keyword>
<keyword evidence="10 13" id="KW-1133">Transmembrane helix</keyword>
<dbReference type="PRINTS" id="PR00344">
    <property type="entry name" value="BCTRLSENSOR"/>
</dbReference>
<dbReference type="Gene3D" id="3.40.50.300">
    <property type="entry name" value="P-loop containing nucleotide triphosphate hydrolases"/>
    <property type="match status" value="1"/>
</dbReference>
<comment type="catalytic activity">
    <reaction evidence="1">
        <text>ATP + protein L-histidine = ADP + protein N-phospho-L-histidine.</text>
        <dbReference type="EC" id="2.7.13.3"/>
    </reaction>
</comment>
<dbReference type="Pfam" id="PF13493">
    <property type="entry name" value="DUF4118"/>
    <property type="match status" value="1"/>
</dbReference>
<comment type="caution">
    <text evidence="15">The sequence shown here is derived from an EMBL/GenBank/DDBJ whole genome shotgun (WGS) entry which is preliminary data.</text>
</comment>
<accession>A0A917EE74</accession>
<keyword evidence="11" id="KW-0902">Two-component regulatory system</keyword>
<dbReference type="Gene3D" id="3.30.450.40">
    <property type="match status" value="1"/>
</dbReference>
<evidence type="ECO:0000259" key="14">
    <source>
        <dbReference type="PROSITE" id="PS50109"/>
    </source>
</evidence>
<dbReference type="InterPro" id="IPR027417">
    <property type="entry name" value="P-loop_NTPase"/>
</dbReference>
<dbReference type="SUPFAM" id="SSF52402">
    <property type="entry name" value="Adenine nucleotide alpha hydrolases-like"/>
    <property type="match status" value="1"/>
</dbReference>
<keyword evidence="12 13" id="KW-0472">Membrane</keyword>
<dbReference type="PROSITE" id="PS50109">
    <property type="entry name" value="HIS_KIN"/>
    <property type="match status" value="1"/>
</dbReference>
<evidence type="ECO:0000256" key="6">
    <source>
        <dbReference type="ARBA" id="ARBA00022692"/>
    </source>
</evidence>
<evidence type="ECO:0000256" key="12">
    <source>
        <dbReference type="ARBA" id="ARBA00023136"/>
    </source>
</evidence>
<feature type="transmembrane region" description="Helical" evidence="13">
    <location>
        <begin position="426"/>
        <end position="452"/>
    </location>
</feature>
<dbReference type="PANTHER" id="PTHR45569">
    <property type="entry name" value="SENSOR PROTEIN KDPD"/>
    <property type="match status" value="1"/>
</dbReference>
<keyword evidence="7" id="KW-0547">Nucleotide-binding</keyword>
<comment type="subcellular location">
    <subcellularLocation>
        <location evidence="2">Membrane</location>
        <topology evidence="2">Multi-pass membrane protein</topology>
    </subcellularLocation>
</comment>